<name>A0A7W6KQF6_9HYPH</name>
<organism evidence="11 12">
    <name type="scientific">Martelella radicis</name>
    <dbReference type="NCBI Taxonomy" id="1397476"/>
    <lineage>
        <taxon>Bacteria</taxon>
        <taxon>Pseudomonadati</taxon>
        <taxon>Pseudomonadota</taxon>
        <taxon>Alphaproteobacteria</taxon>
        <taxon>Hyphomicrobiales</taxon>
        <taxon>Aurantimonadaceae</taxon>
        <taxon>Martelella</taxon>
    </lineage>
</organism>
<evidence type="ECO:0000259" key="10">
    <source>
        <dbReference type="PROSITE" id="PS50893"/>
    </source>
</evidence>
<keyword evidence="12" id="KW-1185">Reference proteome</keyword>
<protein>
    <submittedName>
        <fullName evidence="11">Peptide/nickel transport system ATP-binding protein</fullName>
    </submittedName>
</protein>
<gene>
    <name evidence="11" type="ORF">GGR30_004145</name>
</gene>
<dbReference type="GO" id="GO:0016887">
    <property type="term" value="F:ATP hydrolysis activity"/>
    <property type="evidence" value="ECO:0007669"/>
    <property type="project" value="InterPro"/>
</dbReference>
<dbReference type="SUPFAM" id="SSF52540">
    <property type="entry name" value="P-loop containing nucleoside triphosphate hydrolases"/>
    <property type="match status" value="1"/>
</dbReference>
<keyword evidence="3" id="KW-0813">Transport</keyword>
<evidence type="ECO:0000313" key="12">
    <source>
        <dbReference type="Proteomes" id="UP000530571"/>
    </source>
</evidence>
<evidence type="ECO:0000256" key="5">
    <source>
        <dbReference type="ARBA" id="ARBA00022519"/>
    </source>
</evidence>
<dbReference type="RefSeq" id="WP_183490640.1">
    <property type="nucleotide sequence ID" value="NZ_JACIDZ010000018.1"/>
</dbReference>
<dbReference type="SMART" id="SM00382">
    <property type="entry name" value="AAA"/>
    <property type="match status" value="1"/>
</dbReference>
<evidence type="ECO:0000256" key="8">
    <source>
        <dbReference type="ARBA" id="ARBA00022967"/>
    </source>
</evidence>
<dbReference type="InterPro" id="IPR027417">
    <property type="entry name" value="P-loop_NTPase"/>
</dbReference>
<dbReference type="PANTHER" id="PTHR43297">
    <property type="entry name" value="OLIGOPEPTIDE TRANSPORT ATP-BINDING PROTEIN APPD"/>
    <property type="match status" value="1"/>
</dbReference>
<dbReference type="InterPro" id="IPR050388">
    <property type="entry name" value="ABC_Ni/Peptide_Import"/>
</dbReference>
<evidence type="ECO:0000256" key="9">
    <source>
        <dbReference type="ARBA" id="ARBA00023136"/>
    </source>
</evidence>
<comment type="caution">
    <text evidence="11">The sequence shown here is derived from an EMBL/GenBank/DDBJ whole genome shotgun (WGS) entry which is preliminary data.</text>
</comment>
<evidence type="ECO:0000256" key="1">
    <source>
        <dbReference type="ARBA" id="ARBA00004417"/>
    </source>
</evidence>
<dbReference type="PROSITE" id="PS50893">
    <property type="entry name" value="ABC_TRANSPORTER_2"/>
    <property type="match status" value="1"/>
</dbReference>
<dbReference type="GO" id="GO:0055085">
    <property type="term" value="P:transmembrane transport"/>
    <property type="evidence" value="ECO:0007669"/>
    <property type="project" value="UniProtKB-ARBA"/>
</dbReference>
<comment type="similarity">
    <text evidence="2">Belongs to the ABC transporter superfamily.</text>
</comment>
<dbReference type="EMBL" id="JACIDZ010000018">
    <property type="protein sequence ID" value="MBB4124190.1"/>
    <property type="molecule type" value="Genomic_DNA"/>
</dbReference>
<evidence type="ECO:0000256" key="2">
    <source>
        <dbReference type="ARBA" id="ARBA00005417"/>
    </source>
</evidence>
<evidence type="ECO:0000313" key="11">
    <source>
        <dbReference type="EMBL" id="MBB4124190.1"/>
    </source>
</evidence>
<proteinExistence type="inferred from homology"/>
<accession>A0A7W6KQF6</accession>
<dbReference type="Gene3D" id="3.40.50.300">
    <property type="entry name" value="P-loop containing nucleotide triphosphate hydrolases"/>
    <property type="match status" value="1"/>
</dbReference>
<dbReference type="Pfam" id="PF00005">
    <property type="entry name" value="ABC_tran"/>
    <property type="match status" value="1"/>
</dbReference>
<evidence type="ECO:0000256" key="3">
    <source>
        <dbReference type="ARBA" id="ARBA00022448"/>
    </source>
</evidence>
<keyword evidence="6" id="KW-0547">Nucleotide-binding</keyword>
<dbReference type="FunFam" id="3.40.50.300:FF:000016">
    <property type="entry name" value="Oligopeptide ABC transporter ATP-binding component"/>
    <property type="match status" value="1"/>
</dbReference>
<keyword evidence="5" id="KW-0997">Cell inner membrane</keyword>
<dbReference type="GO" id="GO:0005524">
    <property type="term" value="F:ATP binding"/>
    <property type="evidence" value="ECO:0007669"/>
    <property type="project" value="UniProtKB-KW"/>
</dbReference>
<evidence type="ECO:0000256" key="4">
    <source>
        <dbReference type="ARBA" id="ARBA00022475"/>
    </source>
</evidence>
<evidence type="ECO:0000256" key="6">
    <source>
        <dbReference type="ARBA" id="ARBA00022741"/>
    </source>
</evidence>
<dbReference type="InterPro" id="IPR003593">
    <property type="entry name" value="AAA+_ATPase"/>
</dbReference>
<comment type="subcellular location">
    <subcellularLocation>
        <location evidence="1">Cell inner membrane</location>
        <topology evidence="1">Peripheral membrane protein</topology>
    </subcellularLocation>
</comment>
<dbReference type="PANTHER" id="PTHR43297:SF14">
    <property type="entry name" value="ATPASE AAA-TYPE CORE DOMAIN-CONTAINING PROTEIN"/>
    <property type="match status" value="1"/>
</dbReference>
<dbReference type="GO" id="GO:0005886">
    <property type="term" value="C:plasma membrane"/>
    <property type="evidence" value="ECO:0007669"/>
    <property type="project" value="UniProtKB-SubCell"/>
</dbReference>
<dbReference type="Proteomes" id="UP000530571">
    <property type="component" value="Unassembled WGS sequence"/>
</dbReference>
<feature type="domain" description="ABC transporter" evidence="10">
    <location>
        <begin position="14"/>
        <end position="261"/>
    </location>
</feature>
<keyword evidence="4" id="KW-1003">Cell membrane</keyword>
<sequence>MADFKTATTPILSVRNLEVAFPTLMGLNKAVRGVSFDIRREKVGLIGESGSGKSMTGRSLMRLLPKAARVTADRLKFEGEDLLSMPEEQMRMMRGRRIAMILQDPKFSLNPVMTVGDQISETCRIHLKMNKKAARRRTLELLERVHIRDPERVYPLYPHEVSGGMGQRIMISMMIIAQPSLIIADEPTSALDVSVRQQVLHILDEILAERDIGLLFISHDLNLVRSFCDRVMIMYAGHIVETIEASKLDEARHPYTQGLLKALPQLDHPRERLAVLQRDPAWLEDTVGVPND</sequence>
<keyword evidence="7 11" id="KW-0067">ATP-binding</keyword>
<dbReference type="InterPro" id="IPR003439">
    <property type="entry name" value="ABC_transporter-like_ATP-bd"/>
</dbReference>
<keyword evidence="8" id="KW-1278">Translocase</keyword>
<dbReference type="AlphaFoldDB" id="A0A7W6KQF6"/>
<keyword evidence="9" id="KW-0472">Membrane</keyword>
<evidence type="ECO:0000256" key="7">
    <source>
        <dbReference type="ARBA" id="ARBA00022840"/>
    </source>
</evidence>
<reference evidence="11 12" key="1">
    <citation type="submission" date="2020-08" db="EMBL/GenBank/DDBJ databases">
        <title>Genomic Encyclopedia of Type Strains, Phase IV (KMG-IV): sequencing the most valuable type-strain genomes for metagenomic binning, comparative biology and taxonomic classification.</title>
        <authorList>
            <person name="Goeker M."/>
        </authorList>
    </citation>
    <scope>NUCLEOTIDE SEQUENCE [LARGE SCALE GENOMIC DNA]</scope>
    <source>
        <strain evidence="11 12">DSM 28101</strain>
    </source>
</reference>
<dbReference type="CDD" id="cd03257">
    <property type="entry name" value="ABC_NikE_OppD_transporters"/>
    <property type="match status" value="1"/>
</dbReference>